<organism evidence="1 2">
    <name type="scientific">Clonorchis sinensis</name>
    <name type="common">Chinese liver fluke</name>
    <dbReference type="NCBI Taxonomy" id="79923"/>
    <lineage>
        <taxon>Eukaryota</taxon>
        <taxon>Metazoa</taxon>
        <taxon>Spiralia</taxon>
        <taxon>Lophotrochozoa</taxon>
        <taxon>Platyhelminthes</taxon>
        <taxon>Trematoda</taxon>
        <taxon>Digenea</taxon>
        <taxon>Opisthorchiida</taxon>
        <taxon>Opisthorchiata</taxon>
        <taxon>Opisthorchiidae</taxon>
        <taxon>Clonorchis</taxon>
    </lineage>
</organism>
<accession>A0A8T1M1J2</accession>
<protein>
    <submittedName>
        <fullName evidence="1">Uncharacterized protein</fullName>
    </submittedName>
</protein>
<proteinExistence type="predicted"/>
<keyword evidence="2" id="KW-1185">Reference proteome</keyword>
<dbReference type="OrthoDB" id="6254079at2759"/>
<sequence>MSQGTIPNRLVASDVLFYVSLGVGLPGLVLILTGIILTAVTGLTAHFSVAFVGIVLFLAGSITGAIAVSRIVSTNRCLKAMNLTAAEFIAKWNDEDAIFDLCYQSQTPTVRHSVNVAQHPDVSEQPNRLPMPPRKAIF</sequence>
<evidence type="ECO:0000313" key="1">
    <source>
        <dbReference type="EMBL" id="KAG5443244.1"/>
    </source>
</evidence>
<dbReference type="EMBL" id="NIRI02000056">
    <property type="protein sequence ID" value="KAG5443244.1"/>
    <property type="molecule type" value="Genomic_DNA"/>
</dbReference>
<evidence type="ECO:0000313" key="2">
    <source>
        <dbReference type="Proteomes" id="UP000286415"/>
    </source>
</evidence>
<gene>
    <name evidence="1" type="ORF">CSKR_111058</name>
</gene>
<comment type="caution">
    <text evidence="1">The sequence shown here is derived from an EMBL/GenBank/DDBJ whole genome shotgun (WGS) entry which is preliminary data.</text>
</comment>
<dbReference type="Proteomes" id="UP000286415">
    <property type="component" value="Unassembled WGS sequence"/>
</dbReference>
<reference evidence="1 2" key="1">
    <citation type="journal article" date="2018" name="Biotechnol. Adv.">
        <title>Improved genomic resources and new bioinformatic workflow for the carcinogenic parasite Clonorchis sinensis: Biotechnological implications.</title>
        <authorList>
            <person name="Wang D."/>
            <person name="Korhonen P.K."/>
            <person name="Gasser R.B."/>
            <person name="Young N.D."/>
        </authorList>
    </citation>
    <scope>NUCLEOTIDE SEQUENCE [LARGE SCALE GENOMIC DNA]</scope>
    <source>
        <strain evidence="1">Cs-k2</strain>
    </source>
</reference>
<name>A0A8T1M1J2_CLOSI</name>
<reference evidence="1 2" key="2">
    <citation type="journal article" date="2021" name="Genomics">
        <title>High-quality reference genome for Clonorchis sinensis.</title>
        <authorList>
            <person name="Young N.D."/>
            <person name="Stroehlein A.J."/>
            <person name="Kinkar L."/>
            <person name="Wang T."/>
            <person name="Sohn W.M."/>
            <person name="Chang B.C.H."/>
            <person name="Kaur P."/>
            <person name="Weisz D."/>
            <person name="Dudchenko O."/>
            <person name="Aiden E.L."/>
            <person name="Korhonen P.K."/>
            <person name="Gasser R.B."/>
        </authorList>
    </citation>
    <scope>NUCLEOTIDE SEQUENCE [LARGE SCALE GENOMIC DNA]</scope>
    <source>
        <strain evidence="1">Cs-k2</strain>
    </source>
</reference>